<dbReference type="EMBL" id="SKBQ01000059">
    <property type="protein sequence ID" value="TPX10352.1"/>
    <property type="molecule type" value="Genomic_DNA"/>
</dbReference>
<dbReference type="InParanoid" id="A0A507AL06"/>
<evidence type="ECO:0000313" key="3">
    <source>
        <dbReference type="Proteomes" id="UP000319257"/>
    </source>
</evidence>
<feature type="compositionally biased region" description="Low complexity" evidence="1">
    <location>
        <begin position="156"/>
        <end position="169"/>
    </location>
</feature>
<keyword evidence="3" id="KW-1185">Reference proteome</keyword>
<dbReference type="RefSeq" id="XP_030992063.1">
    <property type="nucleotide sequence ID" value="XM_031143646.1"/>
</dbReference>
<dbReference type="Proteomes" id="UP000319257">
    <property type="component" value="Unassembled WGS sequence"/>
</dbReference>
<dbReference type="GeneID" id="41976204"/>
<gene>
    <name evidence="2" type="ORF">E0L32_008757</name>
</gene>
<organism evidence="2 3">
    <name type="scientific">Thyridium curvatum</name>
    <dbReference type="NCBI Taxonomy" id="1093900"/>
    <lineage>
        <taxon>Eukaryota</taxon>
        <taxon>Fungi</taxon>
        <taxon>Dikarya</taxon>
        <taxon>Ascomycota</taxon>
        <taxon>Pezizomycotina</taxon>
        <taxon>Sordariomycetes</taxon>
        <taxon>Sordariomycetidae</taxon>
        <taxon>Thyridiales</taxon>
        <taxon>Thyridiaceae</taxon>
        <taxon>Thyridium</taxon>
    </lineage>
</organism>
<accession>A0A507AL06</accession>
<comment type="caution">
    <text evidence="2">The sequence shown here is derived from an EMBL/GenBank/DDBJ whole genome shotgun (WGS) entry which is preliminary data.</text>
</comment>
<feature type="compositionally biased region" description="Basic and acidic residues" evidence="1">
    <location>
        <begin position="123"/>
        <end position="149"/>
    </location>
</feature>
<evidence type="ECO:0000256" key="1">
    <source>
        <dbReference type="SAM" id="MobiDB-lite"/>
    </source>
</evidence>
<feature type="region of interest" description="Disordered" evidence="1">
    <location>
        <begin position="120"/>
        <end position="196"/>
    </location>
</feature>
<dbReference type="AlphaFoldDB" id="A0A507AL06"/>
<sequence>MAASRLNGMGQVYDAYYQTAWAHVDNDEFDKANELAKLPRLVGFQPRLLRRTRPKGPRTLRIHAPDGRALQLKESLIKGARRTLEKAESDAKKHAQPLTEEEYDRAMDEYFQVFEAAEAAWEESGKESDERAVPEPGKDGSDTEDKSEAQDAQGGPAVTTTDTQTPRDATIVRSVGVGATKLDNTAPMTPFTPGME</sequence>
<protein>
    <submittedName>
        <fullName evidence="2">Uncharacterized protein</fullName>
    </submittedName>
</protein>
<name>A0A507AL06_9PEZI</name>
<reference evidence="2 3" key="1">
    <citation type="submission" date="2019-06" db="EMBL/GenBank/DDBJ databases">
        <title>Draft genome sequence of the filamentous fungus Phialemoniopsis curvata isolated from diesel fuel.</title>
        <authorList>
            <person name="Varaljay V.A."/>
            <person name="Lyon W.J."/>
            <person name="Crouch A.L."/>
            <person name="Drake C.E."/>
            <person name="Hollomon J.M."/>
            <person name="Nadeau L.J."/>
            <person name="Nunn H.S."/>
            <person name="Stevenson B.S."/>
            <person name="Bojanowski C.L."/>
            <person name="Crookes-Goodson W.J."/>
        </authorList>
    </citation>
    <scope>NUCLEOTIDE SEQUENCE [LARGE SCALE GENOMIC DNA]</scope>
    <source>
        <strain evidence="2 3">D216</strain>
    </source>
</reference>
<proteinExistence type="predicted"/>
<evidence type="ECO:0000313" key="2">
    <source>
        <dbReference type="EMBL" id="TPX10352.1"/>
    </source>
</evidence>